<dbReference type="AlphaFoldDB" id="A0A0D2RFU0"/>
<sequence>MALSCKRVTDKINKTDISPREMEEKHWPLFMSKKLYWCVNQIKACEEDNYGLCLFPTEHGQFRKLSNHVFHVQLWR</sequence>
<organism evidence="1 2">
    <name type="scientific">Gossypium raimondii</name>
    <name type="common">Peruvian cotton</name>
    <name type="synonym">Gossypium klotzschianum subsp. raimondii</name>
    <dbReference type="NCBI Taxonomy" id="29730"/>
    <lineage>
        <taxon>Eukaryota</taxon>
        <taxon>Viridiplantae</taxon>
        <taxon>Streptophyta</taxon>
        <taxon>Embryophyta</taxon>
        <taxon>Tracheophyta</taxon>
        <taxon>Spermatophyta</taxon>
        <taxon>Magnoliopsida</taxon>
        <taxon>eudicotyledons</taxon>
        <taxon>Gunneridae</taxon>
        <taxon>Pentapetalae</taxon>
        <taxon>rosids</taxon>
        <taxon>malvids</taxon>
        <taxon>Malvales</taxon>
        <taxon>Malvaceae</taxon>
        <taxon>Malvoideae</taxon>
        <taxon>Gossypium</taxon>
    </lineage>
</organism>
<gene>
    <name evidence="1" type="ORF">B456_008G150900</name>
</gene>
<dbReference type="Proteomes" id="UP000032304">
    <property type="component" value="Chromosome 8"/>
</dbReference>
<dbReference type="Gramene" id="KJB50058">
    <property type="protein sequence ID" value="KJB50058"/>
    <property type="gene ID" value="B456_008G150900"/>
</dbReference>
<proteinExistence type="predicted"/>
<dbReference type="EMBL" id="CM001747">
    <property type="protein sequence ID" value="KJB50058.1"/>
    <property type="molecule type" value="Genomic_DNA"/>
</dbReference>
<keyword evidence="2" id="KW-1185">Reference proteome</keyword>
<protein>
    <submittedName>
        <fullName evidence="1">Uncharacterized protein</fullName>
    </submittedName>
</protein>
<reference evidence="1 2" key="1">
    <citation type="journal article" date="2012" name="Nature">
        <title>Repeated polyploidization of Gossypium genomes and the evolution of spinnable cotton fibres.</title>
        <authorList>
            <person name="Paterson A.H."/>
            <person name="Wendel J.F."/>
            <person name="Gundlach H."/>
            <person name="Guo H."/>
            <person name="Jenkins J."/>
            <person name="Jin D."/>
            <person name="Llewellyn D."/>
            <person name="Showmaker K.C."/>
            <person name="Shu S."/>
            <person name="Udall J."/>
            <person name="Yoo M.J."/>
            <person name="Byers R."/>
            <person name="Chen W."/>
            <person name="Doron-Faigenboim A."/>
            <person name="Duke M.V."/>
            <person name="Gong L."/>
            <person name="Grimwood J."/>
            <person name="Grover C."/>
            <person name="Grupp K."/>
            <person name="Hu G."/>
            <person name="Lee T.H."/>
            <person name="Li J."/>
            <person name="Lin L."/>
            <person name="Liu T."/>
            <person name="Marler B.S."/>
            <person name="Page J.T."/>
            <person name="Roberts A.W."/>
            <person name="Romanel E."/>
            <person name="Sanders W.S."/>
            <person name="Szadkowski E."/>
            <person name="Tan X."/>
            <person name="Tang H."/>
            <person name="Xu C."/>
            <person name="Wang J."/>
            <person name="Wang Z."/>
            <person name="Zhang D."/>
            <person name="Zhang L."/>
            <person name="Ashrafi H."/>
            <person name="Bedon F."/>
            <person name="Bowers J.E."/>
            <person name="Brubaker C.L."/>
            <person name="Chee P.W."/>
            <person name="Das S."/>
            <person name="Gingle A.R."/>
            <person name="Haigler C.H."/>
            <person name="Harker D."/>
            <person name="Hoffmann L.V."/>
            <person name="Hovav R."/>
            <person name="Jones D.C."/>
            <person name="Lemke C."/>
            <person name="Mansoor S."/>
            <person name="ur Rahman M."/>
            <person name="Rainville L.N."/>
            <person name="Rambani A."/>
            <person name="Reddy U.K."/>
            <person name="Rong J.K."/>
            <person name="Saranga Y."/>
            <person name="Scheffler B.E."/>
            <person name="Scheffler J.A."/>
            <person name="Stelly D.M."/>
            <person name="Triplett B.A."/>
            <person name="Van Deynze A."/>
            <person name="Vaslin M.F."/>
            <person name="Waghmare V.N."/>
            <person name="Walford S.A."/>
            <person name="Wright R.J."/>
            <person name="Zaki E.A."/>
            <person name="Zhang T."/>
            <person name="Dennis E.S."/>
            <person name="Mayer K.F."/>
            <person name="Peterson D.G."/>
            <person name="Rokhsar D.S."/>
            <person name="Wang X."/>
            <person name="Schmutz J."/>
        </authorList>
    </citation>
    <scope>NUCLEOTIDE SEQUENCE [LARGE SCALE GENOMIC DNA]</scope>
</reference>
<name>A0A0D2RFU0_GOSRA</name>
<accession>A0A0D2RFU0</accession>
<evidence type="ECO:0000313" key="1">
    <source>
        <dbReference type="EMBL" id="KJB50058.1"/>
    </source>
</evidence>
<evidence type="ECO:0000313" key="2">
    <source>
        <dbReference type="Proteomes" id="UP000032304"/>
    </source>
</evidence>